<protein>
    <submittedName>
        <fullName evidence="4">Putative oxidoreductase</fullName>
    </submittedName>
</protein>
<dbReference type="SUPFAM" id="SSF51735">
    <property type="entry name" value="NAD(P)-binding Rossmann-fold domains"/>
    <property type="match status" value="1"/>
</dbReference>
<evidence type="ECO:0000313" key="4">
    <source>
        <dbReference type="EMBL" id="PKU86306.1"/>
    </source>
</evidence>
<dbReference type="OrthoDB" id="2129491at2759"/>
<feature type="domain" description="GFO/IDH/MocA-like oxidoreductase" evidence="3">
    <location>
        <begin position="147"/>
        <end position="260"/>
    </location>
</feature>
<dbReference type="Pfam" id="PF22725">
    <property type="entry name" value="GFO_IDH_MocA_C3"/>
    <property type="match status" value="1"/>
</dbReference>
<dbReference type="PANTHER" id="PTHR46368:SF4">
    <property type="entry name" value="OS10G0403700 PROTEIN"/>
    <property type="match status" value="1"/>
</dbReference>
<sequence>MGEPTRFGIMGCAGIARKVSRAIKLSPNATVVAVGSRNAEKARRFIKDNGLPENTQVHGSYESLLDDPDVDAVYMPLPTSLHLRWGVAAASKGKHILLEKPTALCVAELDQILQACEMNNVQFMDGTMWMHHPRTAKMNELLRQQHSDLFGQLKMMNIIASFYAKPDFLHNNIRVMPDLDSLGALGDLGWYCIRFILWAADYCLPTTAVAFPNPVKNEAGLLLSCGASLHWDNGTVATFHCSFLAHRTFEVAVVGSKGTLTLSDFVNPFDENSAWFTFASESSFKELVDGWKPSLPTNHVVSTELPQEACMISEFSRLVGAIKDGSKRPEMKWPSISRKNQIVMDAVKDSIDKESKPVEIVA</sequence>
<dbReference type="SUPFAM" id="SSF55347">
    <property type="entry name" value="Glyceraldehyde-3-phosphate dehydrogenase-like, C-terminal domain"/>
    <property type="match status" value="1"/>
</dbReference>
<comment type="similarity">
    <text evidence="1">Belongs to the Gfo/Idh/MocA family.</text>
</comment>
<feature type="domain" description="Gfo/Idh/MocA-like oxidoreductase N-terminal" evidence="2">
    <location>
        <begin position="6"/>
        <end position="124"/>
    </location>
</feature>
<reference evidence="4 5" key="1">
    <citation type="journal article" date="2016" name="Sci. Rep.">
        <title>The Dendrobium catenatum Lindl. genome sequence provides insights into polysaccharide synthase, floral development and adaptive evolution.</title>
        <authorList>
            <person name="Zhang G.Q."/>
            <person name="Xu Q."/>
            <person name="Bian C."/>
            <person name="Tsai W.C."/>
            <person name="Yeh C.M."/>
            <person name="Liu K.W."/>
            <person name="Yoshida K."/>
            <person name="Zhang L.S."/>
            <person name="Chang S.B."/>
            <person name="Chen F."/>
            <person name="Shi Y."/>
            <person name="Su Y.Y."/>
            <person name="Zhang Y.Q."/>
            <person name="Chen L.J."/>
            <person name="Yin Y."/>
            <person name="Lin M."/>
            <person name="Huang H."/>
            <person name="Deng H."/>
            <person name="Wang Z.W."/>
            <person name="Zhu S.L."/>
            <person name="Zhao X."/>
            <person name="Deng C."/>
            <person name="Niu S.C."/>
            <person name="Huang J."/>
            <person name="Wang M."/>
            <person name="Liu G.H."/>
            <person name="Yang H.J."/>
            <person name="Xiao X.J."/>
            <person name="Hsiao Y.Y."/>
            <person name="Wu W.L."/>
            <person name="Chen Y.Y."/>
            <person name="Mitsuda N."/>
            <person name="Ohme-Takagi M."/>
            <person name="Luo Y.B."/>
            <person name="Van de Peer Y."/>
            <person name="Liu Z.J."/>
        </authorList>
    </citation>
    <scope>NUCLEOTIDE SEQUENCE [LARGE SCALE GENOMIC DNA]</scope>
    <source>
        <tissue evidence="4">The whole plant</tissue>
    </source>
</reference>
<evidence type="ECO:0000256" key="1">
    <source>
        <dbReference type="ARBA" id="ARBA00010928"/>
    </source>
</evidence>
<dbReference type="GO" id="GO:0000166">
    <property type="term" value="F:nucleotide binding"/>
    <property type="evidence" value="ECO:0007669"/>
    <property type="project" value="InterPro"/>
</dbReference>
<organism evidence="4 5">
    <name type="scientific">Dendrobium catenatum</name>
    <dbReference type="NCBI Taxonomy" id="906689"/>
    <lineage>
        <taxon>Eukaryota</taxon>
        <taxon>Viridiplantae</taxon>
        <taxon>Streptophyta</taxon>
        <taxon>Embryophyta</taxon>
        <taxon>Tracheophyta</taxon>
        <taxon>Spermatophyta</taxon>
        <taxon>Magnoliopsida</taxon>
        <taxon>Liliopsida</taxon>
        <taxon>Asparagales</taxon>
        <taxon>Orchidaceae</taxon>
        <taxon>Epidendroideae</taxon>
        <taxon>Malaxideae</taxon>
        <taxon>Dendrobiinae</taxon>
        <taxon>Dendrobium</taxon>
    </lineage>
</organism>
<dbReference type="EMBL" id="KZ501954">
    <property type="protein sequence ID" value="PKU86306.1"/>
    <property type="molecule type" value="Genomic_DNA"/>
</dbReference>
<evidence type="ECO:0000259" key="3">
    <source>
        <dbReference type="Pfam" id="PF22725"/>
    </source>
</evidence>
<gene>
    <name evidence="4" type="ORF">MA16_Dca002137</name>
</gene>
<keyword evidence="5" id="KW-1185">Reference proteome</keyword>
<name>A0A2I0XEG5_9ASPA</name>
<dbReference type="InterPro" id="IPR000683">
    <property type="entry name" value="Gfo/Idh/MocA-like_OxRdtase_N"/>
</dbReference>
<reference evidence="4 5" key="2">
    <citation type="journal article" date="2017" name="Nature">
        <title>The Apostasia genome and the evolution of orchids.</title>
        <authorList>
            <person name="Zhang G.Q."/>
            <person name="Liu K.W."/>
            <person name="Li Z."/>
            <person name="Lohaus R."/>
            <person name="Hsiao Y.Y."/>
            <person name="Niu S.C."/>
            <person name="Wang J.Y."/>
            <person name="Lin Y.C."/>
            <person name="Xu Q."/>
            <person name="Chen L.J."/>
            <person name="Yoshida K."/>
            <person name="Fujiwara S."/>
            <person name="Wang Z.W."/>
            <person name="Zhang Y.Q."/>
            <person name="Mitsuda N."/>
            <person name="Wang M."/>
            <person name="Liu G.H."/>
            <person name="Pecoraro L."/>
            <person name="Huang H.X."/>
            <person name="Xiao X.J."/>
            <person name="Lin M."/>
            <person name="Wu X.Y."/>
            <person name="Wu W.L."/>
            <person name="Chen Y.Y."/>
            <person name="Chang S.B."/>
            <person name="Sakamoto S."/>
            <person name="Ohme-Takagi M."/>
            <person name="Yagi M."/>
            <person name="Zeng S.J."/>
            <person name="Shen C.Y."/>
            <person name="Yeh C.M."/>
            <person name="Luo Y.B."/>
            <person name="Tsai W.C."/>
            <person name="Van de Peer Y."/>
            <person name="Liu Z.J."/>
        </authorList>
    </citation>
    <scope>NUCLEOTIDE SEQUENCE [LARGE SCALE GENOMIC DNA]</scope>
    <source>
        <tissue evidence="4">The whole plant</tissue>
    </source>
</reference>
<dbReference type="Pfam" id="PF01408">
    <property type="entry name" value="GFO_IDH_MocA"/>
    <property type="match status" value="1"/>
</dbReference>
<dbReference type="Gene3D" id="3.40.50.720">
    <property type="entry name" value="NAD(P)-binding Rossmann-like Domain"/>
    <property type="match status" value="1"/>
</dbReference>
<dbReference type="Proteomes" id="UP000233837">
    <property type="component" value="Unassembled WGS sequence"/>
</dbReference>
<accession>A0A2I0XEG5</accession>
<dbReference type="PANTHER" id="PTHR46368">
    <property type="match status" value="1"/>
</dbReference>
<evidence type="ECO:0000313" key="5">
    <source>
        <dbReference type="Proteomes" id="UP000233837"/>
    </source>
</evidence>
<dbReference type="InterPro" id="IPR036291">
    <property type="entry name" value="NAD(P)-bd_dom_sf"/>
</dbReference>
<dbReference type="InterPro" id="IPR055170">
    <property type="entry name" value="GFO_IDH_MocA-like_dom"/>
</dbReference>
<evidence type="ECO:0000259" key="2">
    <source>
        <dbReference type="Pfam" id="PF01408"/>
    </source>
</evidence>
<dbReference type="Gene3D" id="3.30.360.10">
    <property type="entry name" value="Dihydrodipicolinate Reductase, domain 2"/>
    <property type="match status" value="1"/>
</dbReference>
<dbReference type="AlphaFoldDB" id="A0A2I0XEG5"/>
<proteinExistence type="inferred from homology"/>
<dbReference type="STRING" id="906689.A0A2I0XEG5"/>